<evidence type="ECO:0000259" key="2">
    <source>
        <dbReference type="PROSITE" id="PS50181"/>
    </source>
</evidence>
<dbReference type="EMBL" id="JAKELL010000247">
    <property type="protein sequence ID" value="KAH8978150.1"/>
    <property type="molecule type" value="Genomic_DNA"/>
</dbReference>
<organism evidence="3 4">
    <name type="scientific">Lactarius akahatsu</name>
    <dbReference type="NCBI Taxonomy" id="416441"/>
    <lineage>
        <taxon>Eukaryota</taxon>
        <taxon>Fungi</taxon>
        <taxon>Dikarya</taxon>
        <taxon>Basidiomycota</taxon>
        <taxon>Agaricomycotina</taxon>
        <taxon>Agaricomycetes</taxon>
        <taxon>Russulales</taxon>
        <taxon>Russulaceae</taxon>
        <taxon>Lactarius</taxon>
    </lineage>
</organism>
<comment type="caution">
    <text evidence="3">The sequence shown here is derived from an EMBL/GenBank/DDBJ whole genome shotgun (WGS) entry which is preliminary data.</text>
</comment>
<accession>A0AAD4L312</accession>
<evidence type="ECO:0000313" key="3">
    <source>
        <dbReference type="EMBL" id="KAH8978150.1"/>
    </source>
</evidence>
<feature type="region of interest" description="Disordered" evidence="1">
    <location>
        <begin position="133"/>
        <end position="154"/>
    </location>
</feature>
<sequence length="154" mass="17848">MHDLDACTMAYWSPLYTNKPRLVGILALPDEILGKIIEDTELSEHDVLNLRCVNSTFRDLATQRAFWEVVVYTTDESTLGFLEFLVTPNIAKYVRDIKLVEDLGPVPHNFETERDEDERYKRGAFVFDLRRRATDTQNSREPSQDCMFHASPHP</sequence>
<proteinExistence type="predicted"/>
<protein>
    <recommendedName>
        <fullName evidence="2">F-box domain-containing protein</fullName>
    </recommendedName>
</protein>
<feature type="domain" description="F-box" evidence="2">
    <location>
        <begin position="22"/>
        <end position="70"/>
    </location>
</feature>
<dbReference type="AlphaFoldDB" id="A0AAD4L312"/>
<dbReference type="SUPFAM" id="SSF81383">
    <property type="entry name" value="F-box domain"/>
    <property type="match status" value="1"/>
</dbReference>
<dbReference type="Proteomes" id="UP001201163">
    <property type="component" value="Unassembled WGS sequence"/>
</dbReference>
<evidence type="ECO:0000256" key="1">
    <source>
        <dbReference type="SAM" id="MobiDB-lite"/>
    </source>
</evidence>
<dbReference type="InterPro" id="IPR036047">
    <property type="entry name" value="F-box-like_dom_sf"/>
</dbReference>
<dbReference type="InterPro" id="IPR001810">
    <property type="entry name" value="F-box_dom"/>
</dbReference>
<keyword evidence="4" id="KW-1185">Reference proteome</keyword>
<evidence type="ECO:0000313" key="4">
    <source>
        <dbReference type="Proteomes" id="UP001201163"/>
    </source>
</evidence>
<name>A0AAD4L312_9AGAM</name>
<gene>
    <name evidence="3" type="ORF">EDB92DRAFT_1911946</name>
</gene>
<reference evidence="3" key="1">
    <citation type="submission" date="2022-01" db="EMBL/GenBank/DDBJ databases">
        <title>Comparative genomics reveals a dynamic genome evolution in the ectomycorrhizal milk-cap (Lactarius) mushrooms.</title>
        <authorList>
            <consortium name="DOE Joint Genome Institute"/>
            <person name="Lebreton A."/>
            <person name="Tang N."/>
            <person name="Kuo A."/>
            <person name="LaButti K."/>
            <person name="Drula E."/>
            <person name="Barry K."/>
            <person name="Clum A."/>
            <person name="Lipzen A."/>
            <person name="Mousain D."/>
            <person name="Ng V."/>
            <person name="Wang R."/>
            <person name="Wang X."/>
            <person name="Dai Y."/>
            <person name="Henrissat B."/>
            <person name="Grigoriev I.V."/>
            <person name="Guerin-Laguette A."/>
            <person name="Yu F."/>
            <person name="Martin F.M."/>
        </authorList>
    </citation>
    <scope>NUCLEOTIDE SEQUENCE</scope>
    <source>
        <strain evidence="3">QP</strain>
    </source>
</reference>
<dbReference type="PROSITE" id="PS50181">
    <property type="entry name" value="FBOX"/>
    <property type="match status" value="1"/>
</dbReference>
<dbReference type="Pfam" id="PF12937">
    <property type="entry name" value="F-box-like"/>
    <property type="match status" value="1"/>
</dbReference>